<comment type="caution">
    <text evidence="1">The sequence shown here is derived from an EMBL/GenBank/DDBJ whole genome shotgun (WGS) entry which is preliminary data.</text>
</comment>
<dbReference type="RefSeq" id="WP_252466066.1">
    <property type="nucleotide sequence ID" value="NZ_JALBWM010000030.1"/>
</dbReference>
<reference evidence="1" key="1">
    <citation type="journal article" date="2022" name="Arch. Microbiol.">
        <title>Microbulbifer okhotskensis sp. nov., isolated from a deep bottom sediment of the Okhotsk Sea.</title>
        <authorList>
            <person name="Romanenko L."/>
            <person name="Kurilenko V."/>
            <person name="Otstavnykh N."/>
            <person name="Velansky P."/>
            <person name="Isaeva M."/>
            <person name="Mikhailov V."/>
        </authorList>
    </citation>
    <scope>NUCLEOTIDE SEQUENCE</scope>
    <source>
        <strain evidence="1">OS29</strain>
    </source>
</reference>
<sequence length="114" mass="12891">MLHWASLITLEITGIRVERIQDITEEDVKAVGVDGPESASAQLCGVHEKPLPAFRRLWESIYANDSWNLNPWVWVVEFRRIEEQEAAARKHLAVSYAYVKLNGSLAIKAVIFTG</sequence>
<name>A0A9X2ERQ3_9GAMM</name>
<organism evidence="1 2">
    <name type="scientific">Microbulbifer okhotskensis</name>
    <dbReference type="NCBI Taxonomy" id="2926617"/>
    <lineage>
        <taxon>Bacteria</taxon>
        <taxon>Pseudomonadati</taxon>
        <taxon>Pseudomonadota</taxon>
        <taxon>Gammaproteobacteria</taxon>
        <taxon>Cellvibrionales</taxon>
        <taxon>Microbulbiferaceae</taxon>
        <taxon>Microbulbifer</taxon>
    </lineage>
</organism>
<proteinExistence type="predicted"/>
<gene>
    <name evidence="1" type="ORF">MO867_09160</name>
</gene>
<dbReference type="AlphaFoldDB" id="A0A9X2ERQ3"/>
<dbReference type="Proteomes" id="UP001139028">
    <property type="component" value="Unassembled WGS sequence"/>
</dbReference>
<dbReference type="EMBL" id="JALBWM010000030">
    <property type="protein sequence ID" value="MCO1334508.1"/>
    <property type="molecule type" value="Genomic_DNA"/>
</dbReference>
<protein>
    <submittedName>
        <fullName evidence="1">Uncharacterized protein</fullName>
    </submittedName>
</protein>
<evidence type="ECO:0000313" key="1">
    <source>
        <dbReference type="EMBL" id="MCO1334508.1"/>
    </source>
</evidence>
<accession>A0A9X2ERQ3</accession>
<evidence type="ECO:0000313" key="2">
    <source>
        <dbReference type="Proteomes" id="UP001139028"/>
    </source>
</evidence>
<keyword evidence="2" id="KW-1185">Reference proteome</keyword>